<accession>X1TVX0</accession>
<reference evidence="1" key="1">
    <citation type="journal article" date="2014" name="Front. Microbiol.">
        <title>High frequency of phylogenetically diverse reductive dehalogenase-homologous genes in deep subseafloor sedimentary metagenomes.</title>
        <authorList>
            <person name="Kawai M."/>
            <person name="Futagami T."/>
            <person name="Toyoda A."/>
            <person name="Takaki Y."/>
            <person name="Nishi S."/>
            <person name="Hori S."/>
            <person name="Arai W."/>
            <person name="Tsubouchi T."/>
            <person name="Morono Y."/>
            <person name="Uchiyama I."/>
            <person name="Ito T."/>
            <person name="Fujiyama A."/>
            <person name="Inagaki F."/>
            <person name="Takami H."/>
        </authorList>
    </citation>
    <scope>NUCLEOTIDE SEQUENCE</scope>
    <source>
        <strain evidence="1">Expedition CK06-06</strain>
    </source>
</reference>
<evidence type="ECO:0000313" key="1">
    <source>
        <dbReference type="EMBL" id="GAI84194.1"/>
    </source>
</evidence>
<protein>
    <submittedName>
        <fullName evidence="1">Uncharacterized protein</fullName>
    </submittedName>
</protein>
<dbReference type="EMBL" id="BARW01009752">
    <property type="protein sequence ID" value="GAI84194.1"/>
    <property type="molecule type" value="Genomic_DNA"/>
</dbReference>
<gene>
    <name evidence="1" type="ORF">S12H4_19489</name>
</gene>
<sequence>MWVGASGIRIYVGSDNYYQSEQKRVIARSKISHRVVEYDS</sequence>
<name>X1TVX0_9ZZZZ</name>
<comment type="caution">
    <text evidence="1">The sequence shown here is derived from an EMBL/GenBank/DDBJ whole genome shotgun (WGS) entry which is preliminary data.</text>
</comment>
<proteinExistence type="predicted"/>
<organism evidence="1">
    <name type="scientific">marine sediment metagenome</name>
    <dbReference type="NCBI Taxonomy" id="412755"/>
    <lineage>
        <taxon>unclassified sequences</taxon>
        <taxon>metagenomes</taxon>
        <taxon>ecological metagenomes</taxon>
    </lineage>
</organism>
<dbReference type="AlphaFoldDB" id="X1TVX0"/>